<dbReference type="GO" id="GO:0016740">
    <property type="term" value="F:transferase activity"/>
    <property type="evidence" value="ECO:0007669"/>
    <property type="project" value="UniProtKB-KW"/>
</dbReference>
<dbReference type="SUPFAM" id="SSF53756">
    <property type="entry name" value="UDP-Glycosyltransferase/glycogen phosphorylase"/>
    <property type="match status" value="1"/>
</dbReference>
<sequence length="375" mass="42547">MSQFPAKKVSVLIASTLKPILDVRAFGKLALSLGETNKYRLFIIGFSPKRPTSIREFRFYSSVSLFDSRVDRLLAQGRFMFRLLKIRPKILICCTYELLPIASFLKSIVGYKIIYDVQENYRANLDLNPSLSINQKTKASNLIQKAESVHGIDLFLLAEKCYTDEMPEKQPYLILENKYQGQIKKTEPKSFEGKNKIRFCITGTITPAFGTWDAIRWFEAILKNYPEAELEIVGHCPVVSFQKQLLDVARGIPNLILRIARNPIGHSELIEVIAKSDFALLPYQNHTGIRYKMPTKLFECAALGVPVLISPNVKWEDFLAEFGGGYSLDFLDLPQAVNNLNAALSLTFFTGMPTDDILWKTEKSDFQQAVQNLLS</sequence>
<dbReference type="Proteomes" id="UP000198756">
    <property type="component" value="Unassembled WGS sequence"/>
</dbReference>
<accession>A0A1G5Z7S0</accession>
<keyword evidence="2" id="KW-1185">Reference proteome</keyword>
<dbReference type="EMBL" id="FMXE01000027">
    <property type="protein sequence ID" value="SDA90410.1"/>
    <property type="molecule type" value="Genomic_DNA"/>
</dbReference>
<dbReference type="STRING" id="279824.SAMN03080617_03294"/>
<gene>
    <name evidence="1" type="ORF">SAMN03080617_03294</name>
</gene>
<protein>
    <submittedName>
        <fullName evidence="1">Glycosyltransferase involved in cell wall bisynthesis</fullName>
    </submittedName>
</protein>
<organism evidence="1 2">
    <name type="scientific">Algoriphagus alkaliphilus</name>
    <dbReference type="NCBI Taxonomy" id="279824"/>
    <lineage>
        <taxon>Bacteria</taxon>
        <taxon>Pseudomonadati</taxon>
        <taxon>Bacteroidota</taxon>
        <taxon>Cytophagia</taxon>
        <taxon>Cytophagales</taxon>
        <taxon>Cyclobacteriaceae</taxon>
        <taxon>Algoriphagus</taxon>
    </lineage>
</organism>
<name>A0A1G5Z7S0_9BACT</name>
<keyword evidence="1" id="KW-0808">Transferase</keyword>
<dbReference type="AlphaFoldDB" id="A0A1G5Z7S0"/>
<evidence type="ECO:0000313" key="1">
    <source>
        <dbReference type="EMBL" id="SDA90410.1"/>
    </source>
</evidence>
<evidence type="ECO:0000313" key="2">
    <source>
        <dbReference type="Proteomes" id="UP000198756"/>
    </source>
</evidence>
<dbReference type="Gene3D" id="3.40.50.2000">
    <property type="entry name" value="Glycogen Phosphorylase B"/>
    <property type="match status" value="1"/>
</dbReference>
<dbReference type="OrthoDB" id="925984at2"/>
<reference evidence="2" key="1">
    <citation type="submission" date="2016-10" db="EMBL/GenBank/DDBJ databases">
        <authorList>
            <person name="Varghese N."/>
            <person name="Submissions S."/>
        </authorList>
    </citation>
    <scope>NUCLEOTIDE SEQUENCE [LARGE SCALE GENOMIC DNA]</scope>
    <source>
        <strain evidence="2">DSM 22703</strain>
    </source>
</reference>
<dbReference type="RefSeq" id="WP_092732186.1">
    <property type="nucleotide sequence ID" value="NZ_FMXE01000027.1"/>
</dbReference>
<proteinExistence type="predicted"/>